<dbReference type="InterPro" id="IPR019772">
    <property type="entry name" value="Ferrochelatase_AS"/>
</dbReference>
<protein>
    <recommendedName>
        <fullName evidence="7">Coproporphyrin III ferrochelatase</fullName>
        <ecNumber evidence="7">4.99.1.9</ecNumber>
    </recommendedName>
</protein>
<dbReference type="InterPro" id="IPR033659">
    <property type="entry name" value="Ferrochelatase_N"/>
</dbReference>
<evidence type="ECO:0000313" key="10">
    <source>
        <dbReference type="Proteomes" id="UP001596310"/>
    </source>
</evidence>
<dbReference type="RefSeq" id="WP_125602056.1">
    <property type="nucleotide sequence ID" value="NZ_JBHSSM010000018.1"/>
</dbReference>
<keyword evidence="3 7" id="KW-0350">Heme biosynthesis</keyword>
<dbReference type="HAMAP" id="MF_00323">
    <property type="entry name" value="Ferrochelatase"/>
    <property type="match status" value="1"/>
</dbReference>
<feature type="binding site" evidence="7">
    <location>
        <position position="270"/>
    </location>
    <ligand>
        <name>Fe(2+)</name>
        <dbReference type="ChEBI" id="CHEBI:29033"/>
    </ligand>
</feature>
<dbReference type="CDD" id="cd00419">
    <property type="entry name" value="Ferrochelatase_C"/>
    <property type="match status" value="1"/>
</dbReference>
<evidence type="ECO:0000313" key="9">
    <source>
        <dbReference type="EMBL" id="MFC6315470.1"/>
    </source>
</evidence>
<keyword evidence="7" id="KW-0479">Metal-binding</keyword>
<dbReference type="Gene3D" id="3.40.50.1400">
    <property type="match status" value="2"/>
</dbReference>
<keyword evidence="5 7" id="KW-0627">Porphyrin biosynthesis</keyword>
<comment type="similarity">
    <text evidence="7 8">Belongs to the ferrochelatase family.</text>
</comment>
<dbReference type="InterPro" id="IPR033644">
    <property type="entry name" value="Ferrochelatase_C"/>
</dbReference>
<dbReference type="SUPFAM" id="SSF53800">
    <property type="entry name" value="Chelatase"/>
    <property type="match status" value="1"/>
</dbReference>
<dbReference type="Proteomes" id="UP001596310">
    <property type="component" value="Unassembled WGS sequence"/>
</dbReference>
<evidence type="ECO:0000256" key="1">
    <source>
        <dbReference type="ARBA" id="ARBA00004744"/>
    </source>
</evidence>
<proteinExistence type="inferred from homology"/>
<dbReference type="InterPro" id="IPR001015">
    <property type="entry name" value="Ferrochelatase"/>
</dbReference>
<organism evidence="9 10">
    <name type="scientific">Lapidilactobacillus achengensis</name>
    <dbReference type="NCBI Taxonomy" id="2486000"/>
    <lineage>
        <taxon>Bacteria</taxon>
        <taxon>Bacillati</taxon>
        <taxon>Bacillota</taxon>
        <taxon>Bacilli</taxon>
        <taxon>Lactobacillales</taxon>
        <taxon>Lactobacillaceae</taxon>
        <taxon>Lapidilactobacillus</taxon>
    </lineage>
</organism>
<comment type="pathway">
    <text evidence="1 7 8">Porphyrin-containing compound metabolism; protoheme biosynthesis.</text>
</comment>
<keyword evidence="2 7" id="KW-0408">Iron</keyword>
<gene>
    <name evidence="9" type="primary">hemH</name>
    <name evidence="7" type="synonym">cpfC</name>
    <name evidence="9" type="ORF">ACFQHW_07835</name>
</gene>
<sequence>MRKQGILLINLGSPAKPAAPEVKTYLERFLSDPRVIKTPRAIWLPILKGVILQKRPAKSAALYQQIWQTAGSPLVIYGREQQRLLQARFPEACVELAMSYSEPLIPDTLTRLLQHGVTDLTVIPLYPQYSGTTVGSIFDEVMGFFRKSDRIIDLRFVHSFFDQPAYLDYFANQIKASLAQAEYDGLLFSYHGIPVSYVQAGDPYPEECQATTAGIMARVGDFPYYQTFQSRFGPDEWLTPATDTTLKTLPGQGVKKILVVAPGFVADCLETIHEIDIENRAYFLENGGEVFTYLPTFNDDPAFTEVLADILQG</sequence>
<dbReference type="EMBL" id="JBHSSM010000018">
    <property type="protein sequence ID" value="MFC6315470.1"/>
    <property type="molecule type" value="Genomic_DNA"/>
</dbReference>
<comment type="subcellular location">
    <subcellularLocation>
        <location evidence="7 8">Cytoplasm</location>
    </subcellularLocation>
</comment>
<dbReference type="PROSITE" id="PS00534">
    <property type="entry name" value="FERROCHELATASE"/>
    <property type="match status" value="1"/>
</dbReference>
<comment type="catalytic activity">
    <reaction evidence="6">
        <text>Fe-coproporphyrin III + 2 H(+) = coproporphyrin III + Fe(2+)</text>
        <dbReference type="Rhea" id="RHEA:49572"/>
        <dbReference type="ChEBI" id="CHEBI:15378"/>
        <dbReference type="ChEBI" id="CHEBI:29033"/>
        <dbReference type="ChEBI" id="CHEBI:68438"/>
        <dbReference type="ChEBI" id="CHEBI:131725"/>
        <dbReference type="EC" id="4.99.1.9"/>
    </reaction>
    <physiologicalReaction direction="right-to-left" evidence="6">
        <dbReference type="Rhea" id="RHEA:49574"/>
    </physiologicalReaction>
</comment>
<accession>A0ABW1UNB9</accession>
<comment type="function">
    <text evidence="7 8">Involved in coproporphyrin-dependent heme b biosynthesis. Catalyzes the insertion of ferrous iron into coproporphyrin III to form Fe-coproporphyrin III.</text>
</comment>
<evidence type="ECO:0000256" key="8">
    <source>
        <dbReference type="RuleBase" id="RU000607"/>
    </source>
</evidence>
<evidence type="ECO:0000256" key="3">
    <source>
        <dbReference type="ARBA" id="ARBA00023133"/>
    </source>
</evidence>
<evidence type="ECO:0000256" key="2">
    <source>
        <dbReference type="ARBA" id="ARBA00023004"/>
    </source>
</evidence>
<keyword evidence="10" id="KW-1185">Reference proteome</keyword>
<dbReference type="PANTHER" id="PTHR11108">
    <property type="entry name" value="FERROCHELATASE"/>
    <property type="match status" value="1"/>
</dbReference>
<evidence type="ECO:0000256" key="5">
    <source>
        <dbReference type="ARBA" id="ARBA00023244"/>
    </source>
</evidence>
<reference evidence="10" key="1">
    <citation type="journal article" date="2019" name="Int. J. Syst. Evol. Microbiol.">
        <title>The Global Catalogue of Microorganisms (GCM) 10K type strain sequencing project: providing services to taxonomists for standard genome sequencing and annotation.</title>
        <authorList>
            <consortium name="The Broad Institute Genomics Platform"/>
            <consortium name="The Broad Institute Genome Sequencing Center for Infectious Disease"/>
            <person name="Wu L."/>
            <person name="Ma J."/>
        </authorList>
    </citation>
    <scope>NUCLEOTIDE SEQUENCE [LARGE SCALE GENOMIC DNA]</scope>
    <source>
        <strain evidence="10">CCM 8897</strain>
    </source>
</reference>
<evidence type="ECO:0000256" key="4">
    <source>
        <dbReference type="ARBA" id="ARBA00023239"/>
    </source>
</evidence>
<evidence type="ECO:0000256" key="7">
    <source>
        <dbReference type="HAMAP-Rule" id="MF_00323"/>
    </source>
</evidence>
<name>A0ABW1UNB9_9LACO</name>
<keyword evidence="7 8" id="KW-0963">Cytoplasm</keyword>
<keyword evidence="4 7" id="KW-0456">Lyase</keyword>
<dbReference type="PANTHER" id="PTHR11108:SF1">
    <property type="entry name" value="FERROCHELATASE, MITOCHONDRIAL"/>
    <property type="match status" value="1"/>
</dbReference>
<evidence type="ECO:0000256" key="6">
    <source>
        <dbReference type="ARBA" id="ARBA00024536"/>
    </source>
</evidence>
<feature type="binding site" evidence="7">
    <location>
        <position position="191"/>
    </location>
    <ligand>
        <name>Fe(2+)</name>
        <dbReference type="ChEBI" id="CHEBI:29033"/>
    </ligand>
</feature>
<comment type="caution">
    <text evidence="9">The sequence shown here is derived from an EMBL/GenBank/DDBJ whole genome shotgun (WGS) entry which is preliminary data.</text>
</comment>
<dbReference type="NCBIfam" id="TIGR00109">
    <property type="entry name" value="hemH"/>
    <property type="match status" value="1"/>
</dbReference>
<dbReference type="Pfam" id="PF00762">
    <property type="entry name" value="Ferrochelatase"/>
    <property type="match status" value="1"/>
</dbReference>
<comment type="caution">
    <text evidence="7">Lacks conserved residue(s) required for the propagation of feature annotation.</text>
</comment>
<dbReference type="EC" id="4.99.1.9" evidence="7"/>
<dbReference type="CDD" id="cd03411">
    <property type="entry name" value="Ferrochelatase_N"/>
    <property type="match status" value="1"/>
</dbReference>